<feature type="domain" description="N-acetyltransferase" evidence="3">
    <location>
        <begin position="3"/>
        <end position="153"/>
    </location>
</feature>
<evidence type="ECO:0000313" key="5">
    <source>
        <dbReference type="Proteomes" id="UP000574761"/>
    </source>
</evidence>
<keyword evidence="2 4" id="KW-0012">Acyltransferase</keyword>
<sequence>MAVTIAVESPLQDEVRALIAELNEVLLTLSPPEACYHLTVEQMAEPGVTVWIARDEGGVVVGCGALKRHSAATGEVKRMYTRPQWQGRGIGRAILAEIVAAAEADGIGELVLETGDRHPAAWAIYEKAGFIRCGPVLDYPQSPYSIFYQKQLGRASSAA</sequence>
<protein>
    <submittedName>
        <fullName evidence="4">Putative acetyltransferase</fullName>
        <ecNumber evidence="4">2.3.1.-</ecNumber>
    </submittedName>
</protein>
<dbReference type="PANTHER" id="PTHR43877">
    <property type="entry name" value="AMINOALKYLPHOSPHONATE N-ACETYLTRANSFERASE-RELATED-RELATED"/>
    <property type="match status" value="1"/>
</dbReference>
<dbReference type="InterPro" id="IPR000182">
    <property type="entry name" value="GNAT_dom"/>
</dbReference>
<dbReference type="InterPro" id="IPR016181">
    <property type="entry name" value="Acyl_CoA_acyltransferase"/>
</dbReference>
<dbReference type="GO" id="GO:0016747">
    <property type="term" value="F:acyltransferase activity, transferring groups other than amino-acyl groups"/>
    <property type="evidence" value="ECO:0007669"/>
    <property type="project" value="InterPro"/>
</dbReference>
<dbReference type="Gene3D" id="3.40.630.30">
    <property type="match status" value="1"/>
</dbReference>
<reference evidence="4 5" key="1">
    <citation type="submission" date="2020-08" db="EMBL/GenBank/DDBJ databases">
        <title>Genomic Encyclopedia of Type Strains, Phase IV (KMG-IV): sequencing the most valuable type-strain genomes for metagenomic binning, comparative biology and taxonomic classification.</title>
        <authorList>
            <person name="Goeker M."/>
        </authorList>
    </citation>
    <scope>NUCLEOTIDE SEQUENCE [LARGE SCALE GENOMIC DNA]</scope>
    <source>
        <strain evidence="4 5">DSM 100211</strain>
    </source>
</reference>
<organism evidence="4 5">
    <name type="scientific">Mycoplana azooxidifex</name>
    <dbReference type="NCBI Taxonomy" id="1636188"/>
    <lineage>
        <taxon>Bacteria</taxon>
        <taxon>Pseudomonadati</taxon>
        <taxon>Pseudomonadota</taxon>
        <taxon>Alphaproteobacteria</taxon>
        <taxon>Hyphomicrobiales</taxon>
        <taxon>Rhizobiaceae</taxon>
        <taxon>Mycoplana</taxon>
    </lineage>
</organism>
<dbReference type="CDD" id="cd04301">
    <property type="entry name" value="NAT_SF"/>
    <property type="match status" value="1"/>
</dbReference>
<dbReference type="EMBL" id="JACIEE010000006">
    <property type="protein sequence ID" value="MBB3978085.1"/>
    <property type="molecule type" value="Genomic_DNA"/>
</dbReference>
<dbReference type="Pfam" id="PF13508">
    <property type="entry name" value="Acetyltransf_7"/>
    <property type="match status" value="1"/>
</dbReference>
<dbReference type="AlphaFoldDB" id="A0A7W6D7C0"/>
<evidence type="ECO:0000313" key="4">
    <source>
        <dbReference type="EMBL" id="MBB3978085.1"/>
    </source>
</evidence>
<evidence type="ECO:0000259" key="3">
    <source>
        <dbReference type="PROSITE" id="PS51186"/>
    </source>
</evidence>
<dbReference type="PANTHER" id="PTHR43877:SF5">
    <property type="entry name" value="BLL8307 PROTEIN"/>
    <property type="match status" value="1"/>
</dbReference>
<keyword evidence="1 4" id="KW-0808">Transferase</keyword>
<name>A0A7W6D7C0_9HYPH</name>
<dbReference type="PROSITE" id="PS51186">
    <property type="entry name" value="GNAT"/>
    <property type="match status" value="1"/>
</dbReference>
<accession>A0A7W6D7C0</accession>
<dbReference type="EC" id="2.3.1.-" evidence="4"/>
<dbReference type="InterPro" id="IPR050832">
    <property type="entry name" value="Bact_Acetyltransf"/>
</dbReference>
<comment type="caution">
    <text evidence="4">The sequence shown here is derived from an EMBL/GenBank/DDBJ whole genome shotgun (WGS) entry which is preliminary data.</text>
</comment>
<dbReference type="Proteomes" id="UP000574761">
    <property type="component" value="Unassembled WGS sequence"/>
</dbReference>
<keyword evidence="5" id="KW-1185">Reference proteome</keyword>
<evidence type="ECO:0000256" key="2">
    <source>
        <dbReference type="ARBA" id="ARBA00023315"/>
    </source>
</evidence>
<proteinExistence type="predicted"/>
<dbReference type="SUPFAM" id="SSF55729">
    <property type="entry name" value="Acyl-CoA N-acyltransferases (Nat)"/>
    <property type="match status" value="1"/>
</dbReference>
<dbReference type="RefSeq" id="WP_183806190.1">
    <property type="nucleotide sequence ID" value="NZ_JACIEE010000006.1"/>
</dbReference>
<evidence type="ECO:0000256" key="1">
    <source>
        <dbReference type="ARBA" id="ARBA00022679"/>
    </source>
</evidence>
<gene>
    <name evidence="4" type="ORF">GGQ64_003299</name>
</gene>